<dbReference type="AlphaFoldDB" id="A0A822ZQN3"/>
<evidence type="ECO:0000313" key="3">
    <source>
        <dbReference type="Proteomes" id="UP000607653"/>
    </source>
</evidence>
<name>A0A822ZQN3_NELNU</name>
<reference evidence="2 3" key="1">
    <citation type="journal article" date="2020" name="Mol. Biol. Evol.">
        <title>Distinct Expression and Methylation Patterns for Genes with Different Fates following a Single Whole-Genome Duplication in Flowering Plants.</title>
        <authorList>
            <person name="Shi T."/>
            <person name="Rahmani R.S."/>
            <person name="Gugger P.F."/>
            <person name="Wang M."/>
            <person name="Li H."/>
            <person name="Zhang Y."/>
            <person name="Li Z."/>
            <person name="Wang Q."/>
            <person name="Van de Peer Y."/>
            <person name="Marchal K."/>
            <person name="Chen J."/>
        </authorList>
    </citation>
    <scope>NUCLEOTIDE SEQUENCE [LARGE SCALE GENOMIC DNA]</scope>
    <source>
        <tissue evidence="2">Leaf</tissue>
    </source>
</reference>
<proteinExistence type="predicted"/>
<evidence type="ECO:0000313" key="2">
    <source>
        <dbReference type="EMBL" id="DAD44118.1"/>
    </source>
</evidence>
<protein>
    <submittedName>
        <fullName evidence="2">Uncharacterized protein</fullName>
    </submittedName>
</protein>
<evidence type="ECO:0000256" key="1">
    <source>
        <dbReference type="SAM" id="MobiDB-lite"/>
    </source>
</evidence>
<comment type="caution">
    <text evidence="2">The sequence shown here is derived from an EMBL/GenBank/DDBJ whole genome shotgun (WGS) entry which is preliminary data.</text>
</comment>
<dbReference type="Proteomes" id="UP000607653">
    <property type="component" value="Unassembled WGS sequence"/>
</dbReference>
<accession>A0A822ZQN3</accession>
<gene>
    <name evidence="2" type="ORF">HUJ06_002348</name>
</gene>
<dbReference type="EMBL" id="DUZY01000006">
    <property type="protein sequence ID" value="DAD44118.1"/>
    <property type="molecule type" value="Genomic_DNA"/>
</dbReference>
<sequence>MAFECPSCESRRKNSDDQVSTELHELLEVEAERVK</sequence>
<feature type="region of interest" description="Disordered" evidence="1">
    <location>
        <begin position="1"/>
        <end position="20"/>
    </location>
</feature>
<organism evidence="2 3">
    <name type="scientific">Nelumbo nucifera</name>
    <name type="common">Sacred lotus</name>
    <dbReference type="NCBI Taxonomy" id="4432"/>
    <lineage>
        <taxon>Eukaryota</taxon>
        <taxon>Viridiplantae</taxon>
        <taxon>Streptophyta</taxon>
        <taxon>Embryophyta</taxon>
        <taxon>Tracheophyta</taxon>
        <taxon>Spermatophyta</taxon>
        <taxon>Magnoliopsida</taxon>
        <taxon>Proteales</taxon>
        <taxon>Nelumbonaceae</taxon>
        <taxon>Nelumbo</taxon>
    </lineage>
</organism>
<feature type="compositionally biased region" description="Basic and acidic residues" evidence="1">
    <location>
        <begin position="9"/>
        <end position="20"/>
    </location>
</feature>
<keyword evidence="3" id="KW-1185">Reference proteome</keyword>